<dbReference type="HAMAP" id="MF_01096">
    <property type="entry name" value="MtrC"/>
    <property type="match status" value="1"/>
</dbReference>
<dbReference type="UniPathway" id="UPA00640">
    <property type="reaction ID" value="UER00698"/>
</dbReference>
<comment type="pathway">
    <text evidence="3 19">One-carbon metabolism; methanogenesis from CO(2); methyl-coenzyme M from 5,10-methylene-5,6,7,8-tetrahydromethanopterin: step 2/2.</text>
</comment>
<reference evidence="20 21" key="1">
    <citation type="journal article" date="2006" name="Science">
        <title>Genome of rice cluster I archaea -- the key methane producers in the rice rhizosphere.</title>
        <authorList>
            <person name="Erkel C."/>
            <person name="Kube M."/>
            <person name="Reinhardt R."/>
            <person name="Liesack W."/>
        </authorList>
    </citation>
    <scope>NUCLEOTIDE SEQUENCE [LARGE SCALE GENOMIC DNA]</scope>
    <source>
        <strain evidence="21">DSM 22066 / NBRC 105507 / MRE50</strain>
    </source>
</reference>
<keyword evidence="13 19" id="KW-1133">Transmembrane helix</keyword>
<dbReference type="EMBL" id="AM114193">
    <property type="protein sequence ID" value="CAJ37207.1"/>
    <property type="molecule type" value="Genomic_DNA"/>
</dbReference>
<keyword evidence="21" id="KW-1185">Reference proteome</keyword>
<dbReference type="RefSeq" id="WP_012035367.1">
    <property type="nucleotide sequence ID" value="NC_009464.1"/>
</dbReference>
<evidence type="ECO:0000256" key="12">
    <source>
        <dbReference type="ARBA" id="ARBA00022967"/>
    </source>
</evidence>
<dbReference type="GO" id="GO:0019386">
    <property type="term" value="P:methanogenesis, from carbon dioxide"/>
    <property type="evidence" value="ECO:0007669"/>
    <property type="project" value="UniProtKB-UniRule"/>
</dbReference>
<dbReference type="GO" id="GO:0032259">
    <property type="term" value="P:methylation"/>
    <property type="evidence" value="ECO:0007669"/>
    <property type="project" value="UniProtKB-KW"/>
</dbReference>
<keyword evidence="11 19" id="KW-0812">Transmembrane</keyword>
<evidence type="ECO:0000256" key="13">
    <source>
        <dbReference type="ARBA" id="ARBA00022989"/>
    </source>
</evidence>
<feature type="transmembrane region" description="Helical" evidence="19">
    <location>
        <begin position="7"/>
        <end position="30"/>
    </location>
</feature>
<keyword evidence="15 19" id="KW-0472">Membrane</keyword>
<dbReference type="OrthoDB" id="60591at2157"/>
<keyword evidence="12 19" id="KW-1278">Translocase</keyword>
<dbReference type="GO" id="GO:0005886">
    <property type="term" value="C:plasma membrane"/>
    <property type="evidence" value="ECO:0007669"/>
    <property type="project" value="UniProtKB-SubCell"/>
</dbReference>
<feature type="transmembrane region" description="Helical" evidence="19">
    <location>
        <begin position="145"/>
        <end position="165"/>
    </location>
</feature>
<feature type="transmembrane region" description="Helical" evidence="19">
    <location>
        <begin position="185"/>
        <end position="205"/>
    </location>
</feature>
<evidence type="ECO:0000313" key="20">
    <source>
        <dbReference type="EMBL" id="CAJ37207.1"/>
    </source>
</evidence>
<evidence type="ECO:0000256" key="9">
    <source>
        <dbReference type="ARBA" id="ARBA00022603"/>
    </source>
</evidence>
<dbReference type="KEGG" id="rci:RCIX2066"/>
<dbReference type="GO" id="GO:0006730">
    <property type="term" value="P:one-carbon metabolic process"/>
    <property type="evidence" value="ECO:0007669"/>
    <property type="project" value="UniProtKB-UniRule"/>
</dbReference>
<keyword evidence="8 19" id="KW-0554">One-carbon metabolism</keyword>
<keyword evidence="14 19" id="KW-0484">Methanogenesis</keyword>
<evidence type="ECO:0000313" key="21">
    <source>
        <dbReference type="Proteomes" id="UP000000663"/>
    </source>
</evidence>
<evidence type="ECO:0000256" key="18">
    <source>
        <dbReference type="ARBA" id="ARBA00044970"/>
    </source>
</evidence>
<feature type="transmembrane region" description="Helical" evidence="19">
    <location>
        <begin position="260"/>
        <end position="281"/>
    </location>
</feature>
<dbReference type="STRING" id="351160.RCIX2066"/>
<comment type="similarity">
    <text evidence="4 19">Belongs to the MtrC family.</text>
</comment>
<comment type="subcellular location">
    <subcellularLocation>
        <location evidence="2 19">Cell membrane</location>
        <topology evidence="2 19">Multi-pass membrane protein</topology>
    </subcellularLocation>
</comment>
<comment type="function">
    <text evidence="1 19">Part of a complex that catalyzes the formation of methyl-coenzyme M and tetrahydromethanopterin from coenzyme M and methyl-tetrahydromethanopterin. This is an energy-conserving, sodium-ion translocating step.</text>
</comment>
<keyword evidence="9 19" id="KW-0489">Methyltransferase</keyword>
<dbReference type="PATRIC" id="fig|351160.9.peg.1072"/>
<comment type="catalytic activity">
    <reaction evidence="17 19">
        <text>5-methyl-5,6,7,8-tetrahydromethanopterin + coenzyme M + 2 Na(+)(in) = 5,6,7,8-tetrahydromethanopterin + methyl-coenzyme M + 2 Na(+)(out)</text>
        <dbReference type="Rhea" id="RHEA:53492"/>
        <dbReference type="ChEBI" id="CHEBI:29101"/>
        <dbReference type="ChEBI" id="CHEBI:58103"/>
        <dbReference type="ChEBI" id="CHEBI:58116"/>
        <dbReference type="ChEBI" id="CHEBI:58286"/>
        <dbReference type="ChEBI" id="CHEBI:58319"/>
        <dbReference type="EC" id="7.2.1.4"/>
    </reaction>
</comment>
<feature type="transmembrane region" description="Helical" evidence="19">
    <location>
        <begin position="70"/>
        <end position="91"/>
    </location>
</feature>
<gene>
    <name evidence="19 20" type="primary">mtrC</name>
    <name evidence="20" type="ORF">RCIX2066</name>
</gene>
<keyword evidence="10 19" id="KW-0808">Transferase</keyword>
<dbReference type="InterPro" id="IPR005865">
    <property type="entry name" value="THM_MeTrfase_su_C"/>
</dbReference>
<evidence type="ECO:0000256" key="3">
    <source>
        <dbReference type="ARBA" id="ARBA00004839"/>
    </source>
</evidence>
<evidence type="ECO:0000256" key="15">
    <source>
        <dbReference type="ARBA" id="ARBA00023136"/>
    </source>
</evidence>
<accession>Q0W336</accession>
<evidence type="ECO:0000256" key="2">
    <source>
        <dbReference type="ARBA" id="ARBA00004651"/>
    </source>
</evidence>
<evidence type="ECO:0000256" key="17">
    <source>
        <dbReference type="ARBA" id="ARBA00044880"/>
    </source>
</evidence>
<evidence type="ECO:0000256" key="19">
    <source>
        <dbReference type="HAMAP-Rule" id="MF_01096"/>
    </source>
</evidence>
<evidence type="ECO:0000256" key="10">
    <source>
        <dbReference type="ARBA" id="ARBA00022679"/>
    </source>
</evidence>
<dbReference type="Pfam" id="PF04211">
    <property type="entry name" value="MtrC"/>
    <property type="match status" value="1"/>
</dbReference>
<dbReference type="eggNOG" id="arCOG04868">
    <property type="taxonomic scope" value="Archaea"/>
</dbReference>
<feature type="transmembrane region" description="Helical" evidence="19">
    <location>
        <begin position="103"/>
        <end position="133"/>
    </location>
</feature>
<evidence type="ECO:0000256" key="16">
    <source>
        <dbReference type="ARBA" id="ARBA00029817"/>
    </source>
</evidence>
<evidence type="ECO:0000256" key="6">
    <source>
        <dbReference type="ARBA" id="ARBA00015131"/>
    </source>
</evidence>
<proteinExistence type="inferred from homology"/>
<dbReference type="PIRSF" id="PIRSF006530">
    <property type="entry name" value="MtrC"/>
    <property type="match status" value="1"/>
</dbReference>
<evidence type="ECO:0000256" key="11">
    <source>
        <dbReference type="ARBA" id="ARBA00022692"/>
    </source>
</evidence>
<evidence type="ECO:0000256" key="8">
    <source>
        <dbReference type="ARBA" id="ARBA00022563"/>
    </source>
</evidence>
<dbReference type="EC" id="7.2.1.4" evidence="18 19"/>
<dbReference type="GO" id="GO:0030269">
    <property type="term" value="F:tetrahydromethanopterin S-methyltransferase activity"/>
    <property type="evidence" value="ECO:0007669"/>
    <property type="project" value="UniProtKB-UniRule"/>
</dbReference>
<evidence type="ECO:0000256" key="7">
    <source>
        <dbReference type="ARBA" id="ARBA00022475"/>
    </source>
</evidence>
<sequence>MSEHKDIDWYTLAGIGIIGGLICIYAAYALNTVLGVSYFAFLGAVGAILATVWGADAVRRICKFGIGTGVPSIGMLAFGMGLATTLLGLALGDYLATHGLSMVVSGISVALLVAPVAALIFSLIQGAIIGFIAQNIIKMKIPTMQVGMTMIAGAASMIYLGYSVAITGGAFDFGSVMTKVVDTGFIAPLFIVGALPMLHAFNACMGPDEFQKRTLTLAVEAATMSMVIFGILSFAAPAFTVDAATGKAIVDTKLITMQTMISSVITIALGLIAWFIAYLAYFGKVKESGVPVLATGLLPKKEEQ</sequence>
<dbReference type="NCBIfam" id="TIGR01148">
    <property type="entry name" value="mtrC"/>
    <property type="match status" value="1"/>
</dbReference>
<organism evidence="20 21">
    <name type="scientific">Methanocella arvoryzae (strain DSM 22066 / NBRC 105507 / MRE50)</name>
    <dbReference type="NCBI Taxonomy" id="351160"/>
    <lineage>
        <taxon>Archaea</taxon>
        <taxon>Methanobacteriati</taxon>
        <taxon>Methanobacteriota</taxon>
        <taxon>Stenosarchaea group</taxon>
        <taxon>Methanomicrobia</taxon>
        <taxon>Methanocellales</taxon>
        <taxon>Methanocellaceae</taxon>
        <taxon>Methanocella</taxon>
    </lineage>
</organism>
<evidence type="ECO:0000256" key="5">
    <source>
        <dbReference type="ARBA" id="ARBA00011616"/>
    </source>
</evidence>
<feature type="transmembrane region" description="Helical" evidence="19">
    <location>
        <begin position="36"/>
        <end position="58"/>
    </location>
</feature>
<keyword evidence="7 19" id="KW-1003">Cell membrane</keyword>
<feature type="transmembrane region" description="Helical" evidence="19">
    <location>
        <begin position="217"/>
        <end position="240"/>
    </location>
</feature>
<evidence type="ECO:0000256" key="1">
    <source>
        <dbReference type="ARBA" id="ARBA00002533"/>
    </source>
</evidence>
<dbReference type="GeneID" id="5144234"/>
<protein>
    <recommendedName>
        <fullName evidence="6 19">Tetrahydromethanopterin S-methyltransferase subunit C</fullName>
        <ecNumber evidence="18 19">7.2.1.4</ecNumber>
    </recommendedName>
    <alternativeName>
        <fullName evidence="16 19">N5-methyltetrahydromethanopterin--coenzyme M methyltransferase subunit C</fullName>
    </alternativeName>
</protein>
<dbReference type="Proteomes" id="UP000000663">
    <property type="component" value="Chromosome"/>
</dbReference>
<evidence type="ECO:0000256" key="14">
    <source>
        <dbReference type="ARBA" id="ARBA00022994"/>
    </source>
</evidence>
<name>Q0W336_METAR</name>
<evidence type="ECO:0000256" key="4">
    <source>
        <dbReference type="ARBA" id="ARBA00007607"/>
    </source>
</evidence>
<comment type="subunit">
    <text evidence="5 19">The complex is composed of 8 subunits; MtrA, MtrB, MtrC, MtrD, MtrE, MtrF, MtrG and MtrH.</text>
</comment>
<dbReference type="AlphaFoldDB" id="Q0W336"/>